<dbReference type="AlphaFoldDB" id="A0A916ZEM7"/>
<gene>
    <name evidence="3" type="ORF">GCM10010911_55980</name>
</gene>
<reference evidence="3" key="2">
    <citation type="submission" date="2020-09" db="EMBL/GenBank/DDBJ databases">
        <authorList>
            <person name="Sun Q."/>
            <person name="Zhou Y."/>
        </authorList>
    </citation>
    <scope>NUCLEOTIDE SEQUENCE</scope>
    <source>
        <strain evidence="3">CGMCC 1.15178</strain>
    </source>
</reference>
<accession>A0A916ZEM7</accession>
<protein>
    <submittedName>
        <fullName evidence="3">Uncharacterized protein</fullName>
    </submittedName>
</protein>
<reference evidence="3" key="1">
    <citation type="journal article" date="2014" name="Int. J. Syst. Evol. Microbiol.">
        <title>Complete genome sequence of Corynebacterium casei LMG S-19264T (=DSM 44701T), isolated from a smear-ripened cheese.</title>
        <authorList>
            <consortium name="US DOE Joint Genome Institute (JGI-PGF)"/>
            <person name="Walter F."/>
            <person name="Albersmeier A."/>
            <person name="Kalinowski J."/>
            <person name="Ruckert C."/>
        </authorList>
    </citation>
    <scope>NUCLEOTIDE SEQUENCE</scope>
    <source>
        <strain evidence="3">CGMCC 1.15178</strain>
    </source>
</reference>
<evidence type="ECO:0000313" key="3">
    <source>
        <dbReference type="EMBL" id="GGD90140.1"/>
    </source>
</evidence>
<comment type="caution">
    <text evidence="3">The sequence shown here is derived from an EMBL/GenBank/DDBJ whole genome shotgun (WGS) entry which is preliminary data.</text>
</comment>
<keyword evidence="2" id="KW-0472">Membrane</keyword>
<dbReference type="EMBL" id="BMHP01000005">
    <property type="protein sequence ID" value="GGD90140.1"/>
    <property type="molecule type" value="Genomic_DNA"/>
</dbReference>
<keyword evidence="4" id="KW-1185">Reference proteome</keyword>
<feature type="transmembrane region" description="Helical" evidence="2">
    <location>
        <begin position="46"/>
        <end position="64"/>
    </location>
</feature>
<name>A0A916ZEM7_9BACL</name>
<keyword evidence="2" id="KW-0812">Transmembrane</keyword>
<evidence type="ECO:0000313" key="4">
    <source>
        <dbReference type="Proteomes" id="UP000612456"/>
    </source>
</evidence>
<feature type="transmembrane region" description="Helical" evidence="2">
    <location>
        <begin position="12"/>
        <end position="34"/>
    </location>
</feature>
<dbReference type="Proteomes" id="UP000612456">
    <property type="component" value="Unassembled WGS sequence"/>
</dbReference>
<organism evidence="3 4">
    <name type="scientific">Paenibacillus nasutitermitis</name>
    <dbReference type="NCBI Taxonomy" id="1652958"/>
    <lineage>
        <taxon>Bacteria</taxon>
        <taxon>Bacillati</taxon>
        <taxon>Bacillota</taxon>
        <taxon>Bacilli</taxon>
        <taxon>Bacillales</taxon>
        <taxon>Paenibacillaceae</taxon>
        <taxon>Paenibacillus</taxon>
    </lineage>
</organism>
<sequence>MYKEKASIHGAVISIASFVFFPVAFILLLLRLILHSNMSYMRPRDYKVAALTFVGTLVFINVILLNTSGTGQGTAAAVMLVLFAFPIAILLVLARGSRRKLERQLERYRQLVIDQGVSGVGYIAQSAGVSERKALNDLNFMVRAGLLPFTYIDQDNRQVIVQRVQEPWGNPPVPPAPQNGQWGGQPMPPMPGGEQGAPANPAPRSPVSVNCTGCGAESTILPGETRHCEFCGNVLPRSG</sequence>
<evidence type="ECO:0000256" key="1">
    <source>
        <dbReference type="SAM" id="MobiDB-lite"/>
    </source>
</evidence>
<proteinExistence type="predicted"/>
<feature type="transmembrane region" description="Helical" evidence="2">
    <location>
        <begin position="76"/>
        <end position="94"/>
    </location>
</feature>
<dbReference type="RefSeq" id="WP_188997279.1">
    <property type="nucleotide sequence ID" value="NZ_BMHP01000005.1"/>
</dbReference>
<feature type="region of interest" description="Disordered" evidence="1">
    <location>
        <begin position="167"/>
        <end position="206"/>
    </location>
</feature>
<evidence type="ECO:0000256" key="2">
    <source>
        <dbReference type="SAM" id="Phobius"/>
    </source>
</evidence>
<keyword evidence="2" id="KW-1133">Transmembrane helix</keyword>